<dbReference type="OrthoDB" id="9987137at2"/>
<name>A0A1E7RCH7_9GAMM</name>
<accession>A0A1E7RCH7</accession>
<dbReference type="Proteomes" id="UP000185895">
    <property type="component" value="Unassembled WGS sequence"/>
</dbReference>
<sequence>MAYVCETLQLIDNVQTCVSWVAFVEPNLFRSIEINGEQAREIYKQFLKIDLLFVGFVVVAKAAKLL</sequence>
<organism evidence="2 3">
    <name type="scientific">Acinetobacter qingfengensis</name>
    <dbReference type="NCBI Taxonomy" id="1262585"/>
    <lineage>
        <taxon>Bacteria</taxon>
        <taxon>Pseudomonadati</taxon>
        <taxon>Pseudomonadota</taxon>
        <taxon>Gammaproteobacteria</taxon>
        <taxon>Moraxellales</taxon>
        <taxon>Moraxellaceae</taxon>
        <taxon>Acinetobacter</taxon>
    </lineage>
</organism>
<evidence type="ECO:0000313" key="3">
    <source>
        <dbReference type="Proteomes" id="UP000185895"/>
    </source>
</evidence>
<evidence type="ECO:0000313" key="2">
    <source>
        <dbReference type="EMBL" id="OEY97119.1"/>
    </source>
</evidence>
<dbReference type="RefSeq" id="WP_070069268.1">
    <property type="nucleotide sequence ID" value="NZ_MKKK01000012.1"/>
</dbReference>
<dbReference type="STRING" id="1262585.BJI46_01415"/>
<dbReference type="EMBL" id="MKKK01000012">
    <property type="protein sequence ID" value="OEY97119.1"/>
    <property type="molecule type" value="Genomic_DNA"/>
</dbReference>
<gene>
    <name evidence="2" type="ORF">BJI46_01415</name>
    <name evidence="1" type="ORF">BJI46_05795</name>
</gene>
<proteinExistence type="predicted"/>
<comment type="caution">
    <text evidence="2">The sequence shown here is derived from an EMBL/GenBank/DDBJ whole genome shotgun (WGS) entry which is preliminary data.</text>
</comment>
<protein>
    <submittedName>
        <fullName evidence="2">Uncharacterized protein</fullName>
    </submittedName>
</protein>
<dbReference type="EMBL" id="MKKK01000067">
    <property type="protein sequence ID" value="OEY92260.1"/>
    <property type="molecule type" value="Genomic_DNA"/>
</dbReference>
<reference evidence="2 3" key="1">
    <citation type="submission" date="2016-09" db="EMBL/GenBank/DDBJ databases">
        <authorList>
            <person name="Capua I."/>
            <person name="De Benedictis P."/>
            <person name="Joannis T."/>
            <person name="Lombin L.H."/>
            <person name="Cattoli G."/>
        </authorList>
    </citation>
    <scope>NUCLEOTIDE SEQUENCE [LARGE SCALE GENOMIC DNA]</scope>
    <source>
        <strain evidence="2 3">ANC 4671</strain>
    </source>
</reference>
<keyword evidence="3" id="KW-1185">Reference proteome</keyword>
<dbReference type="AlphaFoldDB" id="A0A1E7RCH7"/>
<evidence type="ECO:0000313" key="1">
    <source>
        <dbReference type="EMBL" id="OEY92260.1"/>
    </source>
</evidence>